<feature type="transmembrane region" description="Helical" evidence="1">
    <location>
        <begin position="172"/>
        <end position="193"/>
    </location>
</feature>
<feature type="transmembrane region" description="Helical" evidence="1">
    <location>
        <begin position="246"/>
        <end position="265"/>
    </location>
</feature>
<evidence type="ECO:0008006" key="4">
    <source>
        <dbReference type="Google" id="ProtNLM"/>
    </source>
</evidence>
<feature type="transmembrane region" description="Helical" evidence="1">
    <location>
        <begin position="427"/>
        <end position="450"/>
    </location>
</feature>
<protein>
    <recommendedName>
        <fullName evidence="4">Citrate transporter-like domain-containing protein</fullName>
    </recommendedName>
</protein>
<feature type="transmembrane region" description="Helical" evidence="1">
    <location>
        <begin position="27"/>
        <end position="45"/>
    </location>
</feature>
<dbReference type="Proteomes" id="UP000245624">
    <property type="component" value="Unassembled WGS sequence"/>
</dbReference>
<proteinExistence type="predicted"/>
<organism evidence="2 3">
    <name type="scientific">Gracilibacillus dipsosauri</name>
    <dbReference type="NCBI Taxonomy" id="178340"/>
    <lineage>
        <taxon>Bacteria</taxon>
        <taxon>Bacillati</taxon>
        <taxon>Bacillota</taxon>
        <taxon>Bacilli</taxon>
        <taxon>Bacillales</taxon>
        <taxon>Bacillaceae</taxon>
        <taxon>Gracilibacillus</taxon>
    </lineage>
</organism>
<gene>
    <name evidence="2" type="ORF">DLJ74_02130</name>
</gene>
<dbReference type="RefSeq" id="WP_109983161.1">
    <property type="nucleotide sequence ID" value="NZ_JAJUIE010000003.1"/>
</dbReference>
<comment type="caution">
    <text evidence="2">The sequence shown here is derived from an EMBL/GenBank/DDBJ whole genome shotgun (WGS) entry which is preliminary data.</text>
</comment>
<feature type="transmembrane region" description="Helical" evidence="1">
    <location>
        <begin position="390"/>
        <end position="415"/>
    </location>
</feature>
<feature type="transmembrane region" description="Helical" evidence="1">
    <location>
        <begin position="5"/>
        <end position="21"/>
    </location>
</feature>
<reference evidence="2 3" key="1">
    <citation type="submission" date="2018-05" db="EMBL/GenBank/DDBJ databases">
        <title>Genomic analysis of Gracilibacillus dipsosauri DD1 reveals novel features of a salt-tolerant amylase.</title>
        <authorList>
            <person name="Deutch C.E."/>
            <person name="Yang S."/>
        </authorList>
    </citation>
    <scope>NUCLEOTIDE SEQUENCE [LARGE SCALE GENOMIC DNA]</scope>
    <source>
        <strain evidence="2 3">DD1</strain>
    </source>
</reference>
<evidence type="ECO:0000256" key="1">
    <source>
        <dbReference type="SAM" id="Phobius"/>
    </source>
</evidence>
<feature type="transmembrane region" description="Helical" evidence="1">
    <location>
        <begin position="52"/>
        <end position="72"/>
    </location>
</feature>
<feature type="transmembrane region" description="Helical" evidence="1">
    <location>
        <begin position="199"/>
        <end position="217"/>
    </location>
</feature>
<evidence type="ECO:0000313" key="3">
    <source>
        <dbReference type="Proteomes" id="UP000245624"/>
    </source>
</evidence>
<feature type="transmembrane region" description="Helical" evidence="1">
    <location>
        <begin position="340"/>
        <end position="359"/>
    </location>
</feature>
<feature type="transmembrane region" description="Helical" evidence="1">
    <location>
        <begin position="366"/>
        <end position="384"/>
    </location>
</feature>
<sequence>MRYSYIYFSFVFILHIISVFFPSETFSYMLGILAFTMLMLSFGSASRLFKILGISFVIVGAIFFATTDLALLDIPPMLEANLSILTLLAVLPWMNSVVTAGRFDKLIQNLLRGNVQNLGALYQRSTTAMMSLTAFLNVSSATIAQDVLVENLKPIHKKVADKFIMMTTMRGYSLALPWSPLEVLLALSIFITGVKYAELLPWMIMITVFMFILDNVWGRLYFGKIDYPKDNQTIKEKQNSEIRPKIIQLIIALGSFLALVILLGNWFHLEFIFIVTILVLPFAACWAFAIRRSKSFWTIGWNKWKYSMNNMHNFIVLFVTLAFFTGSLNDSPALNLIQRPIILVADYPIVLLIMIQVLFMLMSMFGVHPVATMGVIGGISTMLIDILNPLSLAIILVTAGVSTVPIGTYGLVVTITSMSLRQSPYLITYYNLIYSLIFGTVGILVAYFVLG</sequence>
<keyword evidence="3" id="KW-1185">Reference proteome</keyword>
<feature type="transmembrane region" description="Helical" evidence="1">
    <location>
        <begin position="311"/>
        <end position="328"/>
    </location>
</feature>
<name>A0A317L7I0_9BACI</name>
<feature type="transmembrane region" description="Helical" evidence="1">
    <location>
        <begin position="84"/>
        <end position="103"/>
    </location>
</feature>
<keyword evidence="1" id="KW-1133">Transmembrane helix</keyword>
<dbReference type="OrthoDB" id="2960907at2"/>
<keyword evidence="1" id="KW-0472">Membrane</keyword>
<accession>A0A317L7I0</accession>
<keyword evidence="1" id="KW-0812">Transmembrane</keyword>
<evidence type="ECO:0000313" key="2">
    <source>
        <dbReference type="EMBL" id="PWU69749.1"/>
    </source>
</evidence>
<dbReference type="EMBL" id="QGTD01000004">
    <property type="protein sequence ID" value="PWU69749.1"/>
    <property type="molecule type" value="Genomic_DNA"/>
</dbReference>
<dbReference type="AlphaFoldDB" id="A0A317L7I0"/>
<feature type="transmembrane region" description="Helical" evidence="1">
    <location>
        <begin position="271"/>
        <end position="290"/>
    </location>
</feature>